<protein>
    <submittedName>
        <fullName evidence="1">Uncharacterized protein</fullName>
    </submittedName>
</protein>
<dbReference type="Proteomes" id="UP000613768">
    <property type="component" value="Unassembled WGS sequence"/>
</dbReference>
<evidence type="ECO:0000313" key="2">
    <source>
        <dbReference type="Proteomes" id="UP000613768"/>
    </source>
</evidence>
<comment type="caution">
    <text evidence="1">The sequence shown here is derived from an EMBL/GenBank/DDBJ whole genome shotgun (WGS) entry which is preliminary data.</text>
</comment>
<accession>A0AAW3ZPK2</accession>
<organism evidence="1 2">
    <name type="scientific">Pseudomarimonas arenosa</name>
    <dbReference type="NCBI Taxonomy" id="2774145"/>
    <lineage>
        <taxon>Bacteria</taxon>
        <taxon>Pseudomonadati</taxon>
        <taxon>Pseudomonadota</taxon>
        <taxon>Gammaproteobacteria</taxon>
        <taxon>Lysobacterales</taxon>
        <taxon>Lysobacteraceae</taxon>
        <taxon>Pseudomarimonas</taxon>
    </lineage>
</organism>
<dbReference type="AlphaFoldDB" id="A0AAW3ZPK2"/>
<dbReference type="EMBL" id="JACYTR010000038">
    <property type="protein sequence ID" value="MBD8527027.1"/>
    <property type="molecule type" value="Genomic_DNA"/>
</dbReference>
<keyword evidence="2" id="KW-1185">Reference proteome</keyword>
<name>A0AAW3ZPK2_9GAMM</name>
<evidence type="ECO:0000313" key="1">
    <source>
        <dbReference type="EMBL" id="MBD8527027.1"/>
    </source>
</evidence>
<proteinExistence type="predicted"/>
<gene>
    <name evidence="1" type="ORF">IFO71_14895</name>
</gene>
<reference evidence="1 2" key="1">
    <citation type="submission" date="2020-09" db="EMBL/GenBank/DDBJ databases">
        <title>Pseudoxanthomonas sp. CAU 1598 isolated from sand of Yaerae Beach.</title>
        <authorList>
            <person name="Kim W."/>
        </authorList>
    </citation>
    <scope>NUCLEOTIDE SEQUENCE [LARGE SCALE GENOMIC DNA]</scope>
    <source>
        <strain evidence="1 2">CAU 1598</strain>
    </source>
</reference>
<sequence>MLRLNNVFPADGVERAIADLPTAHRLLSECRPDVLQFLARRRARLLAHFGAEAQHKIEQVEGALKLSLARFGMRHGSWGDDFHHYHNENHAMEILDGRLGRLMDSAGLDALPLDAWLALSLFATCHDLRQRELVDFSHPIGNNEAASICETRRILALCGFDSQRDRALYIALEMMIAGSTFDPRPTPPPGEFNTAEVVTTAGALAPALDALLDRELPGWRDDDDAVRALELTQVASDLDTANVGEAFPWLAESATRLCQEREMRSGRSLDKVDSGQPCVGFLSDGQERYFFELHKFCSDIGRAAFAPTKEQNAERLRRVSASVRDRFKQQPATNGQQVVEAFSALSLAG</sequence>